<dbReference type="GO" id="GO:0047134">
    <property type="term" value="F:protein-disulfide reductase [NAD(P)H] activity"/>
    <property type="evidence" value="ECO:0007669"/>
    <property type="project" value="InterPro"/>
</dbReference>
<dbReference type="Pfam" id="PF06110">
    <property type="entry name" value="TXD17-like_Trx"/>
    <property type="match status" value="1"/>
</dbReference>
<dbReference type="Gene3D" id="3.40.30.10">
    <property type="entry name" value="Glutaredoxin"/>
    <property type="match status" value="1"/>
</dbReference>
<dbReference type="InterPro" id="IPR045108">
    <property type="entry name" value="TXNDC17-like"/>
</dbReference>
<proteinExistence type="inferred from homology"/>
<evidence type="ECO:0000259" key="2">
    <source>
        <dbReference type="Pfam" id="PF06110"/>
    </source>
</evidence>
<sequence>MPLYYADGSIDPITLKTVPDHHIIFYSSVVDGELWCPDCRAVESLVKEVFSADDADGLVVYVGERSQWKNPANVYRQDPWKITGVPTIVKLRDGKDVGRLVDEKEILKDLKTFVKSS</sequence>
<dbReference type="OrthoDB" id="78947at2759"/>
<comment type="similarity">
    <text evidence="1">Belongs to the thioredoxin family.</text>
</comment>
<dbReference type="Proteomes" id="UP001148786">
    <property type="component" value="Unassembled WGS sequence"/>
</dbReference>
<dbReference type="InterPro" id="IPR010357">
    <property type="entry name" value="TXNDC17_dom"/>
</dbReference>
<evidence type="ECO:0000313" key="3">
    <source>
        <dbReference type="EMBL" id="KAJ3517870.1"/>
    </source>
</evidence>
<feature type="domain" description="Thioredoxin" evidence="2">
    <location>
        <begin position="22"/>
        <end position="110"/>
    </location>
</feature>
<organism evidence="3 4">
    <name type="scientific">Agrocybe chaxingu</name>
    <dbReference type="NCBI Taxonomy" id="84603"/>
    <lineage>
        <taxon>Eukaryota</taxon>
        <taxon>Fungi</taxon>
        <taxon>Dikarya</taxon>
        <taxon>Basidiomycota</taxon>
        <taxon>Agaricomycotina</taxon>
        <taxon>Agaricomycetes</taxon>
        <taxon>Agaricomycetidae</taxon>
        <taxon>Agaricales</taxon>
        <taxon>Agaricineae</taxon>
        <taxon>Strophariaceae</taxon>
        <taxon>Agrocybe</taxon>
    </lineage>
</organism>
<dbReference type="PANTHER" id="PTHR12452">
    <property type="entry name" value="42-9-9 PROTEIN-RELATED"/>
    <property type="match status" value="1"/>
</dbReference>
<name>A0A9W8N2F0_9AGAR</name>
<evidence type="ECO:0000313" key="4">
    <source>
        <dbReference type="Proteomes" id="UP001148786"/>
    </source>
</evidence>
<dbReference type="AlphaFoldDB" id="A0A9W8N2F0"/>
<dbReference type="EMBL" id="JANKHO010000008">
    <property type="protein sequence ID" value="KAJ3517870.1"/>
    <property type="molecule type" value="Genomic_DNA"/>
</dbReference>
<evidence type="ECO:0000256" key="1">
    <source>
        <dbReference type="ARBA" id="ARBA00008987"/>
    </source>
</evidence>
<dbReference type="SUPFAM" id="SSF52833">
    <property type="entry name" value="Thioredoxin-like"/>
    <property type="match status" value="1"/>
</dbReference>
<accession>A0A9W8N2F0</accession>
<dbReference type="PANTHER" id="PTHR12452:SF0">
    <property type="entry name" value="THIOREDOXIN DOMAIN-CONTAINING PROTEIN 17"/>
    <property type="match status" value="1"/>
</dbReference>
<keyword evidence="4" id="KW-1185">Reference proteome</keyword>
<dbReference type="InterPro" id="IPR036249">
    <property type="entry name" value="Thioredoxin-like_sf"/>
</dbReference>
<comment type="caution">
    <text evidence="3">The sequence shown here is derived from an EMBL/GenBank/DDBJ whole genome shotgun (WGS) entry which is preliminary data.</text>
</comment>
<reference evidence="3" key="1">
    <citation type="submission" date="2022-07" db="EMBL/GenBank/DDBJ databases">
        <title>Genome Sequence of Agrocybe chaxingu.</title>
        <authorList>
            <person name="Buettner E."/>
        </authorList>
    </citation>
    <scope>NUCLEOTIDE SEQUENCE</scope>
    <source>
        <strain evidence="3">MP-N11</strain>
    </source>
</reference>
<gene>
    <name evidence="3" type="ORF">NLJ89_g231</name>
</gene>
<protein>
    <recommendedName>
        <fullName evidence="2">Thioredoxin domain-containing protein</fullName>
    </recommendedName>
</protein>
<dbReference type="GO" id="GO:0005829">
    <property type="term" value="C:cytosol"/>
    <property type="evidence" value="ECO:0007669"/>
    <property type="project" value="TreeGrafter"/>
</dbReference>